<evidence type="ECO:0000313" key="1">
    <source>
        <dbReference type="EMBL" id="RZU40392.1"/>
    </source>
</evidence>
<gene>
    <name evidence="1" type="ORF">BDD14_1846</name>
</gene>
<sequence>MAKQTTITVETDSLLILRGRSARRGWCPRCEAEVETIAMEDTRVITNLRRPELEEWLNSEELQRLHAADGSAVTCLNALLARVQKTKTS</sequence>
<dbReference type="EMBL" id="SHKW01000001">
    <property type="protein sequence ID" value="RZU40392.1"/>
    <property type="molecule type" value="Genomic_DNA"/>
</dbReference>
<evidence type="ECO:0000313" key="2">
    <source>
        <dbReference type="Proteomes" id="UP000292958"/>
    </source>
</evidence>
<keyword evidence="2" id="KW-1185">Reference proteome</keyword>
<organism evidence="1 2">
    <name type="scientific">Edaphobacter modestus</name>
    <dbReference type="NCBI Taxonomy" id="388466"/>
    <lineage>
        <taxon>Bacteria</taxon>
        <taxon>Pseudomonadati</taxon>
        <taxon>Acidobacteriota</taxon>
        <taxon>Terriglobia</taxon>
        <taxon>Terriglobales</taxon>
        <taxon>Acidobacteriaceae</taxon>
        <taxon>Edaphobacter</taxon>
    </lineage>
</organism>
<name>A0A4Q7YRH2_9BACT</name>
<dbReference type="AlphaFoldDB" id="A0A4Q7YRH2"/>
<dbReference type="Proteomes" id="UP000292958">
    <property type="component" value="Unassembled WGS sequence"/>
</dbReference>
<accession>A0A4Q7YRH2</accession>
<comment type="caution">
    <text evidence="1">The sequence shown here is derived from an EMBL/GenBank/DDBJ whole genome shotgun (WGS) entry which is preliminary data.</text>
</comment>
<reference evidence="1 2" key="1">
    <citation type="submission" date="2019-02" db="EMBL/GenBank/DDBJ databases">
        <title>Genomic Encyclopedia of Archaeal and Bacterial Type Strains, Phase II (KMG-II): from individual species to whole genera.</title>
        <authorList>
            <person name="Goeker M."/>
        </authorList>
    </citation>
    <scope>NUCLEOTIDE SEQUENCE [LARGE SCALE GENOMIC DNA]</scope>
    <source>
        <strain evidence="1 2">DSM 18101</strain>
    </source>
</reference>
<proteinExistence type="predicted"/>
<protein>
    <submittedName>
        <fullName evidence="1">Uncharacterized protein</fullName>
    </submittedName>
</protein>